<comment type="catalytic activity">
    <reaction evidence="6">
        <text>orotidine 5'-phosphate + diphosphate = orotate + 5-phospho-alpha-D-ribose 1-diphosphate</text>
        <dbReference type="Rhea" id="RHEA:10380"/>
        <dbReference type="ChEBI" id="CHEBI:30839"/>
        <dbReference type="ChEBI" id="CHEBI:33019"/>
        <dbReference type="ChEBI" id="CHEBI:57538"/>
        <dbReference type="ChEBI" id="CHEBI:58017"/>
        <dbReference type="EC" id="2.4.2.10"/>
    </reaction>
</comment>
<dbReference type="HAMAP" id="MF_01208">
    <property type="entry name" value="PyrE"/>
    <property type="match status" value="1"/>
</dbReference>
<feature type="domain" description="Phosphoribosyltransferase" evidence="7">
    <location>
        <begin position="49"/>
        <end position="153"/>
    </location>
</feature>
<evidence type="ECO:0000256" key="1">
    <source>
        <dbReference type="ARBA" id="ARBA00004889"/>
    </source>
</evidence>
<keyword evidence="3 6" id="KW-0328">Glycosyltransferase</keyword>
<protein>
    <recommendedName>
        <fullName evidence="2 6">Orotate phosphoribosyltransferase</fullName>
        <shortName evidence="6">OPRT</shortName>
        <shortName evidence="6">OPRTase</shortName>
        <ecNumber evidence="2 6">2.4.2.10</ecNumber>
    </recommendedName>
</protein>
<evidence type="ECO:0000313" key="9">
    <source>
        <dbReference type="Proteomes" id="UP001315967"/>
    </source>
</evidence>
<accession>A0ABY5P393</accession>
<keyword evidence="6" id="KW-0460">Magnesium</keyword>
<dbReference type="Pfam" id="PF00156">
    <property type="entry name" value="Pribosyltran"/>
    <property type="match status" value="1"/>
</dbReference>
<dbReference type="CDD" id="cd06223">
    <property type="entry name" value="PRTases_typeI"/>
    <property type="match status" value="1"/>
</dbReference>
<gene>
    <name evidence="6 8" type="primary">pyrE</name>
    <name evidence="8" type="ORF">NRE15_09780</name>
</gene>
<evidence type="ECO:0000313" key="8">
    <source>
        <dbReference type="EMBL" id="UUX33189.1"/>
    </source>
</evidence>
<feature type="binding site" evidence="6">
    <location>
        <position position="126"/>
    </location>
    <ligand>
        <name>orotate</name>
        <dbReference type="ChEBI" id="CHEBI:30839"/>
    </ligand>
</feature>
<dbReference type="InterPro" id="IPR029057">
    <property type="entry name" value="PRTase-like"/>
</dbReference>
<keyword evidence="4 6" id="KW-0808">Transferase</keyword>
<dbReference type="SUPFAM" id="SSF53271">
    <property type="entry name" value="PRTase-like"/>
    <property type="match status" value="1"/>
</dbReference>
<comment type="cofactor">
    <cofactor evidence="6">
        <name>Mg(2+)</name>
        <dbReference type="ChEBI" id="CHEBI:18420"/>
    </cofactor>
</comment>
<comment type="similarity">
    <text evidence="6">Belongs to the purine/pyrimidine phosphoribosyltransferase family. PyrE subfamily.</text>
</comment>
<reference evidence="8 9" key="1">
    <citation type="submission" date="2022-08" db="EMBL/GenBank/DDBJ databases">
        <title>Aerococcaceae sp. nov isolated from spoiled eye mask.</title>
        <authorList>
            <person name="Zhou G."/>
            <person name="Xie X.-B."/>
            <person name="Shi Q.-S."/>
            <person name="Wang Y.-S."/>
            <person name="Wen X."/>
            <person name="Peng H."/>
            <person name="Yang X.-J."/>
            <person name="Tao H.-B."/>
            <person name="Huang X.-M."/>
        </authorList>
    </citation>
    <scope>NUCLEOTIDE SEQUENCE [LARGE SCALE GENOMIC DNA]</scope>
    <source>
        <strain evidence="9">DM20194951</strain>
    </source>
</reference>
<dbReference type="InterPro" id="IPR000836">
    <property type="entry name" value="PRTase_dom"/>
</dbReference>
<keyword evidence="9" id="KW-1185">Reference proteome</keyword>
<dbReference type="InterPro" id="IPR023031">
    <property type="entry name" value="OPRT"/>
</dbReference>
<dbReference type="PANTHER" id="PTHR19278:SF9">
    <property type="entry name" value="URIDINE 5'-MONOPHOSPHATE SYNTHASE"/>
    <property type="match status" value="1"/>
</dbReference>
<proteinExistence type="inferred from homology"/>
<comment type="subunit">
    <text evidence="6">Homodimer.</text>
</comment>
<dbReference type="Gene3D" id="3.40.50.2020">
    <property type="match status" value="1"/>
</dbReference>
<dbReference type="GO" id="GO:0004588">
    <property type="term" value="F:orotate phosphoribosyltransferase activity"/>
    <property type="evidence" value="ECO:0007669"/>
    <property type="project" value="UniProtKB-EC"/>
</dbReference>
<dbReference type="InterPro" id="IPR004467">
    <property type="entry name" value="Or_phspho_trans_dom"/>
</dbReference>
<evidence type="ECO:0000256" key="3">
    <source>
        <dbReference type="ARBA" id="ARBA00022676"/>
    </source>
</evidence>
<name>A0ABY5P393_9LACT</name>
<dbReference type="RefSeq" id="WP_313792692.1">
    <property type="nucleotide sequence ID" value="NZ_CP102453.1"/>
</dbReference>
<dbReference type="NCBIfam" id="TIGR00336">
    <property type="entry name" value="pyrE"/>
    <property type="match status" value="1"/>
</dbReference>
<evidence type="ECO:0000256" key="2">
    <source>
        <dbReference type="ARBA" id="ARBA00011971"/>
    </source>
</evidence>
<keyword evidence="5 6" id="KW-0665">Pyrimidine biosynthesis</keyword>
<sequence>MNQASNIAELLLAINAVNLNPTEPYTWASGIKAPIYCDNRLIMSYPKERDQIETALAELIMHHYPDVEVIAGTATAGIPHAAFVAAKLNLPMIYVRSSNKDHGKQKAIEGYLEPGAKVVMIEDLISTGSSVLKAAEKVTEAGGDVLGCVAIFDYLLEVGRQNFAAAQLPLATLTNYQILIDAAVKRPELANHYDTLASWYQNPSQWPNQ</sequence>
<dbReference type="Proteomes" id="UP001315967">
    <property type="component" value="Chromosome"/>
</dbReference>
<feature type="binding site" evidence="6">
    <location>
        <position position="102"/>
    </location>
    <ligand>
        <name>5-phospho-alpha-D-ribose 1-diphosphate</name>
        <dbReference type="ChEBI" id="CHEBI:58017"/>
        <note>ligand shared between dimeric partners</note>
    </ligand>
</feature>
<evidence type="ECO:0000256" key="6">
    <source>
        <dbReference type="HAMAP-Rule" id="MF_01208"/>
    </source>
</evidence>
<evidence type="ECO:0000259" key="7">
    <source>
        <dbReference type="Pfam" id="PF00156"/>
    </source>
</evidence>
<feature type="binding site" evidence="6">
    <location>
        <position position="100"/>
    </location>
    <ligand>
        <name>5-phospho-alpha-D-ribose 1-diphosphate</name>
        <dbReference type="ChEBI" id="CHEBI:58017"/>
        <note>ligand shared between dimeric partners</note>
    </ligand>
</feature>
<feature type="binding site" description="in other chain" evidence="6">
    <location>
        <begin position="122"/>
        <end position="130"/>
    </location>
    <ligand>
        <name>5-phospho-alpha-D-ribose 1-diphosphate</name>
        <dbReference type="ChEBI" id="CHEBI:58017"/>
        <note>ligand shared between dimeric partners</note>
    </ligand>
</feature>
<dbReference type="EC" id="2.4.2.10" evidence="2 6"/>
<comment type="caution">
    <text evidence="6">Lacks conserved residue(s) required for the propagation of feature annotation.</text>
</comment>
<evidence type="ECO:0000256" key="5">
    <source>
        <dbReference type="ARBA" id="ARBA00022975"/>
    </source>
</evidence>
<dbReference type="EMBL" id="CP102453">
    <property type="protein sequence ID" value="UUX33189.1"/>
    <property type="molecule type" value="Genomic_DNA"/>
</dbReference>
<comment type="pathway">
    <text evidence="1 6">Pyrimidine metabolism; UMP biosynthesis via de novo pathway; UMP from orotate: step 1/2.</text>
</comment>
<organism evidence="8 9">
    <name type="scientific">Fundicoccus culcitae</name>
    <dbReference type="NCBI Taxonomy" id="2969821"/>
    <lineage>
        <taxon>Bacteria</taxon>
        <taxon>Bacillati</taxon>
        <taxon>Bacillota</taxon>
        <taxon>Bacilli</taxon>
        <taxon>Lactobacillales</taxon>
        <taxon>Aerococcaceae</taxon>
        <taxon>Fundicoccus</taxon>
    </lineage>
</organism>
<feature type="binding site" evidence="6">
    <location>
        <position position="96"/>
    </location>
    <ligand>
        <name>5-phospho-alpha-D-ribose 1-diphosphate</name>
        <dbReference type="ChEBI" id="CHEBI:58017"/>
        <note>ligand shared between dimeric partners</note>
    </ligand>
</feature>
<comment type="function">
    <text evidence="6">Catalyzes the transfer of a ribosyl phosphate group from 5-phosphoribose 1-diphosphate to orotate, leading to the formation of orotidine monophosphate (OMP).</text>
</comment>
<evidence type="ECO:0000256" key="4">
    <source>
        <dbReference type="ARBA" id="ARBA00022679"/>
    </source>
</evidence>
<dbReference type="PANTHER" id="PTHR19278">
    <property type="entry name" value="OROTATE PHOSPHORIBOSYLTRANSFERASE"/>
    <property type="match status" value="1"/>
</dbReference>